<evidence type="ECO:0000256" key="1">
    <source>
        <dbReference type="ARBA" id="ARBA00003408"/>
    </source>
</evidence>
<gene>
    <name evidence="14" type="ORF">SELSPUOL_01119</name>
</gene>
<comment type="subcellular location">
    <subcellularLocation>
        <location evidence="2">Cell membrane</location>
        <topology evidence="2">Multi-pass membrane protein</topology>
    </subcellularLocation>
</comment>
<evidence type="ECO:0000256" key="2">
    <source>
        <dbReference type="ARBA" id="ARBA00004651"/>
    </source>
</evidence>
<dbReference type="InterPro" id="IPR002528">
    <property type="entry name" value="MATE_fam"/>
</dbReference>
<feature type="transmembrane region" description="Helical" evidence="13">
    <location>
        <begin position="409"/>
        <end position="431"/>
    </location>
</feature>
<dbReference type="GO" id="GO:0015297">
    <property type="term" value="F:antiporter activity"/>
    <property type="evidence" value="ECO:0007669"/>
    <property type="project" value="UniProtKB-KW"/>
</dbReference>
<organism evidence="14 15">
    <name type="scientific">Selenomonas sputigena (strain ATCC 35185 / DSM 20758 / CCUG 44933 / VPI D19B-28)</name>
    <dbReference type="NCBI Taxonomy" id="546271"/>
    <lineage>
        <taxon>Bacteria</taxon>
        <taxon>Bacillati</taxon>
        <taxon>Bacillota</taxon>
        <taxon>Negativicutes</taxon>
        <taxon>Selenomonadales</taxon>
        <taxon>Selenomonadaceae</taxon>
        <taxon>Selenomonas</taxon>
    </lineage>
</organism>
<evidence type="ECO:0000256" key="8">
    <source>
        <dbReference type="ARBA" id="ARBA00022692"/>
    </source>
</evidence>
<dbReference type="InterPro" id="IPR050222">
    <property type="entry name" value="MATE_MdtK"/>
</dbReference>
<dbReference type="InterPro" id="IPR048279">
    <property type="entry name" value="MdtK-like"/>
</dbReference>
<keyword evidence="9 13" id="KW-1133">Transmembrane helix</keyword>
<dbReference type="STRING" id="546271.Selsp_1125"/>
<evidence type="ECO:0000256" key="3">
    <source>
        <dbReference type="ARBA" id="ARBA00010199"/>
    </source>
</evidence>
<evidence type="ECO:0000256" key="5">
    <source>
        <dbReference type="ARBA" id="ARBA00022448"/>
    </source>
</evidence>
<comment type="caution">
    <text evidence="14">The sequence shown here is derived from an EMBL/GenBank/DDBJ whole genome shotgun (WGS) entry which is preliminary data.</text>
</comment>
<dbReference type="Proteomes" id="UP000003505">
    <property type="component" value="Unassembled WGS sequence"/>
</dbReference>
<evidence type="ECO:0000313" key="14">
    <source>
        <dbReference type="EMBL" id="EEX77416.1"/>
    </source>
</evidence>
<evidence type="ECO:0000256" key="9">
    <source>
        <dbReference type="ARBA" id="ARBA00022989"/>
    </source>
</evidence>
<proteinExistence type="inferred from homology"/>
<comment type="function">
    <text evidence="1">Multidrug efflux pump.</text>
</comment>
<feature type="transmembrane region" description="Helical" evidence="13">
    <location>
        <begin position="90"/>
        <end position="107"/>
    </location>
</feature>
<dbReference type="Pfam" id="PF01554">
    <property type="entry name" value="MatE"/>
    <property type="match status" value="2"/>
</dbReference>
<accession>C9LUI3</accession>
<keyword evidence="8 13" id="KW-0812">Transmembrane</keyword>
<dbReference type="eggNOG" id="COG0534">
    <property type="taxonomic scope" value="Bacteria"/>
</dbReference>
<feature type="transmembrane region" description="Helical" evidence="13">
    <location>
        <begin position="187"/>
        <end position="208"/>
    </location>
</feature>
<dbReference type="NCBIfam" id="TIGR00797">
    <property type="entry name" value="matE"/>
    <property type="match status" value="1"/>
</dbReference>
<evidence type="ECO:0000256" key="7">
    <source>
        <dbReference type="ARBA" id="ARBA00022475"/>
    </source>
</evidence>
<reference evidence="14 15" key="1">
    <citation type="submission" date="2009-09" db="EMBL/GenBank/DDBJ databases">
        <authorList>
            <person name="Weinstock G."/>
            <person name="Sodergren E."/>
            <person name="Clifton S."/>
            <person name="Fulton L."/>
            <person name="Fulton B."/>
            <person name="Courtney L."/>
            <person name="Fronick C."/>
            <person name="Harrison M."/>
            <person name="Strong C."/>
            <person name="Farmer C."/>
            <person name="Delahaunty K."/>
            <person name="Markovic C."/>
            <person name="Hall O."/>
            <person name="Minx P."/>
            <person name="Tomlinson C."/>
            <person name="Mitreva M."/>
            <person name="Nelson J."/>
            <person name="Hou S."/>
            <person name="Wollam A."/>
            <person name="Pepin K.H."/>
            <person name="Johnson M."/>
            <person name="Bhonagiri V."/>
            <person name="Nash W.E."/>
            <person name="Warren W."/>
            <person name="Chinwalla A."/>
            <person name="Mardis E.R."/>
            <person name="Wilson R.K."/>
        </authorList>
    </citation>
    <scope>NUCLEOTIDE SEQUENCE [LARGE SCALE GENOMIC DNA]</scope>
    <source>
        <strain evidence="15">ATCC 35185 / DSM 20758 / VPI D19B-28</strain>
    </source>
</reference>
<feature type="transmembrane region" description="Helical" evidence="13">
    <location>
        <begin position="249"/>
        <end position="270"/>
    </location>
</feature>
<keyword evidence="11 13" id="KW-0472">Membrane</keyword>
<evidence type="ECO:0000256" key="6">
    <source>
        <dbReference type="ARBA" id="ARBA00022449"/>
    </source>
</evidence>
<evidence type="ECO:0000256" key="4">
    <source>
        <dbReference type="ARBA" id="ARBA00020268"/>
    </source>
</evidence>
<dbReference type="PIRSF" id="PIRSF006603">
    <property type="entry name" value="DinF"/>
    <property type="match status" value="1"/>
</dbReference>
<name>C9LUI3_SELS3</name>
<keyword evidence="7" id="KW-1003">Cell membrane</keyword>
<keyword evidence="5" id="KW-0813">Transport</keyword>
<evidence type="ECO:0000256" key="11">
    <source>
        <dbReference type="ARBA" id="ARBA00023136"/>
    </source>
</evidence>
<evidence type="ECO:0000256" key="10">
    <source>
        <dbReference type="ARBA" id="ARBA00023065"/>
    </source>
</evidence>
<feature type="transmembrane region" description="Helical" evidence="13">
    <location>
        <begin position="113"/>
        <end position="133"/>
    </location>
</feature>
<feature type="transmembrane region" description="Helical" evidence="13">
    <location>
        <begin position="145"/>
        <end position="167"/>
    </location>
</feature>
<dbReference type="AlphaFoldDB" id="C9LUI3"/>
<dbReference type="PANTHER" id="PTHR43298">
    <property type="entry name" value="MULTIDRUG RESISTANCE PROTEIN NORM-RELATED"/>
    <property type="match status" value="1"/>
</dbReference>
<feature type="transmembrane region" description="Helical" evidence="13">
    <location>
        <begin position="374"/>
        <end position="397"/>
    </location>
</feature>
<dbReference type="PANTHER" id="PTHR43298:SF2">
    <property type="entry name" value="FMN_FAD EXPORTER YEEO-RELATED"/>
    <property type="match status" value="1"/>
</dbReference>
<evidence type="ECO:0000313" key="15">
    <source>
        <dbReference type="Proteomes" id="UP000003505"/>
    </source>
</evidence>
<protein>
    <recommendedName>
        <fullName evidence="4">Probable multidrug resistance protein NorM</fullName>
    </recommendedName>
    <alternativeName>
        <fullName evidence="12">Multidrug-efflux transporter</fullName>
    </alternativeName>
</protein>
<dbReference type="GO" id="GO:0006811">
    <property type="term" value="P:monoatomic ion transport"/>
    <property type="evidence" value="ECO:0007669"/>
    <property type="project" value="UniProtKB-KW"/>
</dbReference>
<evidence type="ECO:0000256" key="13">
    <source>
        <dbReference type="SAM" id="Phobius"/>
    </source>
</evidence>
<evidence type="ECO:0000256" key="12">
    <source>
        <dbReference type="ARBA" id="ARBA00031636"/>
    </source>
</evidence>
<sequence>MHKIKKRQRAPETNRAVDDDILKKKKIFIIVLLQGRLCCIISNGNYVTSWKQRGLGRFMTLTAHDRKYLAIAMPAAMEGVFMNLLGMADLVMVGALGTLSIAAIGVFEQPRMVLLTVARSFASVIVLLVARHVGAGRRQEAGEALLHSVFITMPVLAVMHFAAFLFVDDVLLLMGAKEEYFALAHSYAAIAVAAVFFLSMATLLQAVLIGFGNTALVLAVNVTSNVINVIGNAFLIFGLGPFPALGVEGAAIATLLGSLFAFLATLVALFRLGIFREVQKILPDLPFLREFGRLFAGIFGEMGCERVGMVLYSRMAVELGTIPFAVHSICMNFCDLYYGFAQGMGKASMVLAGQSCGARRIHGWRAYLRAGVRWGLAFSLLAAVLTAVFPTSIIGFYDRDPAVITMGTPIMLFVAAVSFPEALALIFAGVLRGSGKTGQVAMCYFVSVTFLRPIFTAFLLYGMGLGILGAWIALAFDQCLRAAASGFLVRRVRVAELMGKD</sequence>
<dbReference type="GO" id="GO:0042910">
    <property type="term" value="F:xenobiotic transmembrane transporter activity"/>
    <property type="evidence" value="ECO:0007669"/>
    <property type="project" value="InterPro"/>
</dbReference>
<keyword evidence="10" id="KW-0406">Ion transport</keyword>
<dbReference type="OrthoDB" id="62420at2"/>
<dbReference type="GO" id="GO:0005886">
    <property type="term" value="C:plasma membrane"/>
    <property type="evidence" value="ECO:0007669"/>
    <property type="project" value="UniProtKB-SubCell"/>
</dbReference>
<keyword evidence="6" id="KW-0050">Antiport</keyword>
<comment type="similarity">
    <text evidence="3">Belongs to the multi antimicrobial extrusion (MATE) (TC 2.A.66.1) family.</text>
</comment>
<feature type="transmembrane region" description="Helical" evidence="13">
    <location>
        <begin position="215"/>
        <end position="237"/>
    </location>
</feature>
<dbReference type="EMBL" id="ACKP02000016">
    <property type="protein sequence ID" value="EEX77416.1"/>
    <property type="molecule type" value="Genomic_DNA"/>
</dbReference>